<dbReference type="RefSeq" id="WP_155315885.1">
    <property type="nucleotide sequence ID" value="NZ_AP021874.1"/>
</dbReference>
<dbReference type="Proteomes" id="UP000427906">
    <property type="component" value="Chromosome"/>
</dbReference>
<dbReference type="AlphaFoldDB" id="A0A5K7YIE7"/>
<evidence type="ECO:0000313" key="2">
    <source>
        <dbReference type="Proteomes" id="UP000427906"/>
    </source>
</evidence>
<reference evidence="1 2" key="1">
    <citation type="submission" date="2019-11" db="EMBL/GenBank/DDBJ databases">
        <title>Comparative genomics of hydrocarbon-degrading Desulfosarcina strains.</title>
        <authorList>
            <person name="Watanabe M."/>
            <person name="Kojima H."/>
            <person name="Fukui M."/>
        </authorList>
    </citation>
    <scope>NUCLEOTIDE SEQUENCE [LARGE SCALE GENOMIC DNA]</scope>
    <source>
        <strain evidence="1 2">PL12</strain>
    </source>
</reference>
<protein>
    <submittedName>
        <fullName evidence="1">Uncharacterized protein</fullName>
    </submittedName>
</protein>
<sequence length="59" mass="6925">MKNIYSNKNKRCCSLEHDRLVHQLGACEKESNSSQERHRCYRRAAKVSGRRARQCMQDG</sequence>
<dbReference type="EMBL" id="AP021874">
    <property type="protein sequence ID" value="BBO67649.1"/>
    <property type="molecule type" value="Genomic_DNA"/>
</dbReference>
<keyword evidence="2" id="KW-1185">Reference proteome</keyword>
<evidence type="ECO:0000313" key="1">
    <source>
        <dbReference type="EMBL" id="BBO67649.1"/>
    </source>
</evidence>
<gene>
    <name evidence="1" type="ORF">DSCA_15790</name>
</gene>
<proteinExistence type="predicted"/>
<dbReference type="KEGG" id="dalk:DSCA_15790"/>
<name>A0A5K7YIE7_9BACT</name>
<accession>A0A5K7YIE7</accession>
<organism evidence="1 2">
    <name type="scientific">Desulfosarcina alkanivorans</name>
    <dbReference type="NCBI Taxonomy" id="571177"/>
    <lineage>
        <taxon>Bacteria</taxon>
        <taxon>Pseudomonadati</taxon>
        <taxon>Thermodesulfobacteriota</taxon>
        <taxon>Desulfobacteria</taxon>
        <taxon>Desulfobacterales</taxon>
        <taxon>Desulfosarcinaceae</taxon>
        <taxon>Desulfosarcina</taxon>
    </lineage>
</organism>